<dbReference type="Proteomes" id="UP000236161">
    <property type="component" value="Unassembled WGS sequence"/>
</dbReference>
<dbReference type="Pfam" id="PF23733">
    <property type="entry name" value="GRXCR1-2_C"/>
    <property type="match status" value="1"/>
</dbReference>
<evidence type="ECO:0000313" key="3">
    <source>
        <dbReference type="EMBL" id="PKA66828.1"/>
    </source>
</evidence>
<name>A0A2I0BGA3_9ASPA</name>
<accession>A0A2I0BGA3</accession>
<protein>
    <recommendedName>
        <fullName evidence="2">Glutaredoxin domain-containing protein</fullName>
    </recommendedName>
</protein>
<dbReference type="PANTHER" id="PTHR45669:SF12">
    <property type="entry name" value="EMB|CAB85507.1"/>
    <property type="match status" value="1"/>
</dbReference>
<evidence type="ECO:0000256" key="1">
    <source>
        <dbReference type="SAM" id="MobiDB-lite"/>
    </source>
</evidence>
<dbReference type="InterPro" id="IPR002109">
    <property type="entry name" value="Glutaredoxin"/>
</dbReference>
<dbReference type="AlphaFoldDB" id="A0A2I0BGA3"/>
<sequence length="367" mass="40891">MGCISSKLLPAADPDPFSGATNPPASGNLPNHIVSLTSSTYGVLNLDPLEEKREATSAVAIVVPKFKKQGFSDPPPEIINWVPAEDLDDIRRRILSPAKRPSRPPPALFTPSPRMLRWKFAGKENNSPIQVTPATDPTRVLKPLFSSEKKQSTVRPKKSGSRRSLSPLFDPELVASFERELQREAEQIKRMVPPTPRNRKANETRKLLRSFEEKCPPGGKNSAVLYTTTLRGIRKTFEECNAVRSVMESYDFRIIERDISMDMRFREELREMMGSREARPPILFVKGRLIGGATEVLRLEEEGELEVLMEGIPRAARSCGGCGGVRFVMCKECNGSCKVRDEVKKKTVRCGGCNENGLVYCPLCCQG</sequence>
<feature type="region of interest" description="Disordered" evidence="1">
    <location>
        <begin position="143"/>
        <end position="166"/>
    </location>
</feature>
<dbReference type="SUPFAM" id="SSF52833">
    <property type="entry name" value="Thioredoxin-like"/>
    <property type="match status" value="1"/>
</dbReference>
<dbReference type="OrthoDB" id="423313at2759"/>
<dbReference type="EMBL" id="KZ451885">
    <property type="protein sequence ID" value="PKA66828.1"/>
    <property type="molecule type" value="Genomic_DNA"/>
</dbReference>
<dbReference type="STRING" id="1088818.A0A2I0BGA3"/>
<dbReference type="Pfam" id="PF00462">
    <property type="entry name" value="Glutaredoxin"/>
    <property type="match status" value="1"/>
</dbReference>
<reference evidence="3 4" key="1">
    <citation type="journal article" date="2017" name="Nature">
        <title>The Apostasia genome and the evolution of orchids.</title>
        <authorList>
            <person name="Zhang G.Q."/>
            <person name="Liu K.W."/>
            <person name="Li Z."/>
            <person name="Lohaus R."/>
            <person name="Hsiao Y.Y."/>
            <person name="Niu S.C."/>
            <person name="Wang J.Y."/>
            <person name="Lin Y.C."/>
            <person name="Xu Q."/>
            <person name="Chen L.J."/>
            <person name="Yoshida K."/>
            <person name="Fujiwara S."/>
            <person name="Wang Z.W."/>
            <person name="Zhang Y.Q."/>
            <person name="Mitsuda N."/>
            <person name="Wang M."/>
            <person name="Liu G.H."/>
            <person name="Pecoraro L."/>
            <person name="Huang H.X."/>
            <person name="Xiao X.J."/>
            <person name="Lin M."/>
            <person name="Wu X.Y."/>
            <person name="Wu W.L."/>
            <person name="Chen Y.Y."/>
            <person name="Chang S.B."/>
            <person name="Sakamoto S."/>
            <person name="Ohme-Takagi M."/>
            <person name="Yagi M."/>
            <person name="Zeng S.J."/>
            <person name="Shen C.Y."/>
            <person name="Yeh C.M."/>
            <person name="Luo Y.B."/>
            <person name="Tsai W.C."/>
            <person name="Van de Peer Y."/>
            <person name="Liu Z.J."/>
        </authorList>
    </citation>
    <scope>NUCLEOTIDE SEQUENCE [LARGE SCALE GENOMIC DNA]</scope>
    <source>
        <strain evidence="4">cv. Shenzhen</strain>
        <tissue evidence="3">Stem</tissue>
    </source>
</reference>
<gene>
    <name evidence="3" type="ORF">AXF42_Ash003485</name>
</gene>
<organism evidence="3 4">
    <name type="scientific">Apostasia shenzhenica</name>
    <dbReference type="NCBI Taxonomy" id="1088818"/>
    <lineage>
        <taxon>Eukaryota</taxon>
        <taxon>Viridiplantae</taxon>
        <taxon>Streptophyta</taxon>
        <taxon>Embryophyta</taxon>
        <taxon>Tracheophyta</taxon>
        <taxon>Spermatophyta</taxon>
        <taxon>Magnoliopsida</taxon>
        <taxon>Liliopsida</taxon>
        <taxon>Asparagales</taxon>
        <taxon>Orchidaceae</taxon>
        <taxon>Apostasioideae</taxon>
        <taxon>Apostasia</taxon>
    </lineage>
</organism>
<feature type="domain" description="Glutaredoxin" evidence="2">
    <location>
        <begin position="224"/>
        <end position="290"/>
    </location>
</feature>
<evidence type="ECO:0000259" key="2">
    <source>
        <dbReference type="Pfam" id="PF00462"/>
    </source>
</evidence>
<dbReference type="Gene3D" id="3.40.30.10">
    <property type="entry name" value="Glutaredoxin"/>
    <property type="match status" value="1"/>
</dbReference>
<dbReference type="PANTHER" id="PTHR45669">
    <property type="entry name" value="GLUTAREDOXIN DOMAIN-CONTAINING CYSTEINE-RICH PROTEIN CG12206-RELATED"/>
    <property type="match status" value="1"/>
</dbReference>
<keyword evidence="4" id="KW-1185">Reference proteome</keyword>
<dbReference type="InterPro" id="IPR036249">
    <property type="entry name" value="Thioredoxin-like_sf"/>
</dbReference>
<dbReference type="PROSITE" id="PS51354">
    <property type="entry name" value="GLUTAREDOXIN_2"/>
    <property type="match status" value="1"/>
</dbReference>
<evidence type="ECO:0000313" key="4">
    <source>
        <dbReference type="Proteomes" id="UP000236161"/>
    </source>
</evidence>
<proteinExistence type="predicted"/>